<dbReference type="Proteomes" id="UP000824145">
    <property type="component" value="Unassembled WGS sequence"/>
</dbReference>
<protein>
    <submittedName>
        <fullName evidence="1">Hydrolase</fullName>
    </submittedName>
</protein>
<organism evidence="1 2">
    <name type="scientific">Candidatus Caccalectryoclostridium excrementigallinarum</name>
    <dbReference type="NCBI Taxonomy" id="2840710"/>
    <lineage>
        <taxon>Bacteria</taxon>
        <taxon>Bacillati</taxon>
        <taxon>Bacillota</taxon>
        <taxon>Clostridia</taxon>
        <taxon>Christensenellales</taxon>
        <taxon>Christensenellaceae</taxon>
        <taxon>Christensenellaceae incertae sedis</taxon>
        <taxon>Candidatus Caccalectryoclostridium</taxon>
    </lineage>
</organism>
<evidence type="ECO:0000313" key="2">
    <source>
        <dbReference type="Proteomes" id="UP000824145"/>
    </source>
</evidence>
<proteinExistence type="predicted"/>
<reference evidence="1" key="2">
    <citation type="journal article" date="2021" name="PeerJ">
        <title>Extensive microbial diversity within the chicken gut microbiome revealed by metagenomics and culture.</title>
        <authorList>
            <person name="Gilroy R."/>
            <person name="Ravi A."/>
            <person name="Getino M."/>
            <person name="Pursley I."/>
            <person name="Horton D.L."/>
            <person name="Alikhan N.F."/>
            <person name="Baker D."/>
            <person name="Gharbi K."/>
            <person name="Hall N."/>
            <person name="Watson M."/>
            <person name="Adriaenssens E.M."/>
            <person name="Foster-Nyarko E."/>
            <person name="Jarju S."/>
            <person name="Secka A."/>
            <person name="Antonio M."/>
            <person name="Oren A."/>
            <person name="Chaudhuri R.R."/>
            <person name="La Ragione R."/>
            <person name="Hildebrand F."/>
            <person name="Pallen M.J."/>
        </authorList>
    </citation>
    <scope>NUCLEOTIDE SEQUENCE</scope>
    <source>
        <strain evidence="1">9366</strain>
    </source>
</reference>
<accession>A0A9D1MLT8</accession>
<dbReference type="EMBL" id="DVNJ01000003">
    <property type="protein sequence ID" value="HIU62369.1"/>
    <property type="molecule type" value="Genomic_DNA"/>
</dbReference>
<comment type="caution">
    <text evidence="1">The sequence shown here is derived from an EMBL/GenBank/DDBJ whole genome shotgun (WGS) entry which is preliminary data.</text>
</comment>
<name>A0A9D1MLT8_9FIRM</name>
<dbReference type="SUPFAM" id="SSF109604">
    <property type="entry name" value="HD-domain/PDEase-like"/>
    <property type="match status" value="1"/>
</dbReference>
<dbReference type="GO" id="GO:0016787">
    <property type="term" value="F:hydrolase activity"/>
    <property type="evidence" value="ECO:0007669"/>
    <property type="project" value="UniProtKB-KW"/>
</dbReference>
<sequence length="201" mass="22963">MESQTEQNKKIFLELFNEKIRREGASDLLKYLCGTDFFTAPASSRFHSNFEGGLCAHSINVYRRLKALVDMHKQAGDIAEDTVSEESVAICGLLHDLCKVDFYTVQMRNVKKNGEWQSVPFYGISDSLPYGHGEKSVYIINGYMRLTRAEAMAINWHMGGFDNRVKAGDYSISEAYYRYPLAMFLHIADMTATYLDEHVEK</sequence>
<reference evidence="1" key="1">
    <citation type="submission" date="2020-10" db="EMBL/GenBank/DDBJ databases">
        <authorList>
            <person name="Gilroy R."/>
        </authorList>
    </citation>
    <scope>NUCLEOTIDE SEQUENCE</scope>
    <source>
        <strain evidence="1">9366</strain>
    </source>
</reference>
<dbReference type="Gene3D" id="1.10.3210.10">
    <property type="entry name" value="Hypothetical protein af1432"/>
    <property type="match status" value="1"/>
</dbReference>
<keyword evidence="1" id="KW-0378">Hydrolase</keyword>
<evidence type="ECO:0000313" key="1">
    <source>
        <dbReference type="EMBL" id="HIU62369.1"/>
    </source>
</evidence>
<dbReference type="AlphaFoldDB" id="A0A9D1MLT8"/>
<gene>
    <name evidence="1" type="ORF">IAB07_01185</name>
</gene>